<feature type="non-terminal residue" evidence="2">
    <location>
        <position position="1"/>
    </location>
</feature>
<feature type="compositionally biased region" description="Basic residues" evidence="1">
    <location>
        <begin position="78"/>
        <end position="91"/>
    </location>
</feature>
<dbReference type="AlphaFoldDB" id="A0A943EIB6"/>
<dbReference type="EMBL" id="JAGZCZ010000012">
    <property type="protein sequence ID" value="MBS5520363.1"/>
    <property type="molecule type" value="Genomic_DNA"/>
</dbReference>
<accession>A0A943EIB6</accession>
<sequence length="91" mass="10313">SSLSSSAKIRENMSSNKAAGHHATCCYIVSVPLREKGEGLNKMGFYRTALPTSIYLYRRKASFLPKNQQKRNASPSSRHFKKKSHKRTRQA</sequence>
<evidence type="ECO:0000313" key="3">
    <source>
        <dbReference type="Proteomes" id="UP000754226"/>
    </source>
</evidence>
<feature type="region of interest" description="Disordered" evidence="1">
    <location>
        <begin position="65"/>
        <end position="91"/>
    </location>
</feature>
<comment type="caution">
    <text evidence="2">The sequence shown here is derived from an EMBL/GenBank/DDBJ whole genome shotgun (WGS) entry which is preliminary data.</text>
</comment>
<dbReference type="Proteomes" id="UP000754226">
    <property type="component" value="Unassembled WGS sequence"/>
</dbReference>
<proteinExistence type="predicted"/>
<evidence type="ECO:0000313" key="2">
    <source>
        <dbReference type="EMBL" id="MBS5520363.1"/>
    </source>
</evidence>
<evidence type="ECO:0000256" key="1">
    <source>
        <dbReference type="SAM" id="MobiDB-lite"/>
    </source>
</evidence>
<name>A0A943EIB6_9FIRM</name>
<organism evidence="2 3">
    <name type="scientific">Acidaminococcus intestini</name>
    <dbReference type="NCBI Taxonomy" id="187327"/>
    <lineage>
        <taxon>Bacteria</taxon>
        <taxon>Bacillati</taxon>
        <taxon>Bacillota</taxon>
        <taxon>Negativicutes</taxon>
        <taxon>Acidaminococcales</taxon>
        <taxon>Acidaminococcaceae</taxon>
        <taxon>Acidaminococcus</taxon>
    </lineage>
</organism>
<protein>
    <submittedName>
        <fullName evidence="2">Uncharacterized protein</fullName>
    </submittedName>
</protein>
<reference evidence="2" key="1">
    <citation type="submission" date="2021-02" db="EMBL/GenBank/DDBJ databases">
        <title>Infant gut strain persistence is associated with maternal origin, phylogeny, and functional potential including surface adhesion and iron acquisition.</title>
        <authorList>
            <person name="Lou Y.C."/>
        </authorList>
    </citation>
    <scope>NUCLEOTIDE SEQUENCE</scope>
    <source>
        <strain evidence="2">L3_106_000M1_dasL3_106_000M1_concoct_15</strain>
    </source>
</reference>
<gene>
    <name evidence="2" type="ORF">KHX13_08645</name>
</gene>